<proteinExistence type="inferred from homology"/>
<keyword evidence="5" id="KW-1185">Reference proteome</keyword>
<comment type="similarity">
    <text evidence="1">Belongs to the CcmL/EutN family.</text>
</comment>
<comment type="caution">
    <text evidence="4">The sequence shown here is derived from an EMBL/GenBank/DDBJ whole genome shotgun (WGS) entry which is preliminary data.</text>
</comment>
<reference evidence="4 5" key="1">
    <citation type="submission" date="2022-02" db="EMBL/GenBank/DDBJ databases">
        <title>Description of Brenneria tiliae sp. nov. isolated from symptomatic Tilia x moltkei and Tilia x europaea trees in the UK.</title>
        <authorList>
            <person name="Kile H."/>
        </authorList>
    </citation>
    <scope>NUCLEOTIDE SEQUENCE [LARGE SCALE GENOMIC DNA]</scope>
    <source>
        <strain evidence="4 5">MC1SB4.1</strain>
    </source>
</reference>
<dbReference type="Gene3D" id="2.40.50.220">
    <property type="entry name" value="EutN/Ccml"/>
    <property type="match status" value="1"/>
</dbReference>
<gene>
    <name evidence="4" type="ORF">MFP26_07870</name>
</gene>
<dbReference type="Pfam" id="PF03319">
    <property type="entry name" value="EutN_CcmL"/>
    <property type="match status" value="1"/>
</dbReference>
<dbReference type="EMBL" id="JAKPBZ010000108">
    <property type="protein sequence ID" value="MCL2892609.1"/>
    <property type="molecule type" value="Genomic_DNA"/>
</dbReference>
<dbReference type="PANTHER" id="PTHR36539">
    <property type="entry name" value="ETHANOLAMINE UTILIZATION PROTEIN EUTN"/>
    <property type="match status" value="1"/>
</dbReference>
<evidence type="ECO:0000256" key="2">
    <source>
        <dbReference type="ARBA" id="ARBA00024322"/>
    </source>
</evidence>
<protein>
    <submittedName>
        <fullName evidence="4">EutN/CcmL family microcompartment protein</fullName>
    </submittedName>
</protein>
<sequence>MYLATVTGTVVSTTKHSSLNGMKLLIVSRLDEHLTPTGRSQVAVDTLGAGNGEIVIVSTGSSARMTDSKEHSVIDAAIVGIVDATKRGEE</sequence>
<dbReference type="InterPro" id="IPR036677">
    <property type="entry name" value="EutN_CcmL_sf"/>
</dbReference>
<accession>A0ABT0MTT4</accession>
<comment type="subcellular location">
    <subcellularLocation>
        <location evidence="2">Bacterial microcompartment</location>
    </subcellularLocation>
</comment>
<dbReference type="Proteomes" id="UP001203069">
    <property type="component" value="Unassembled WGS sequence"/>
</dbReference>
<evidence type="ECO:0000313" key="4">
    <source>
        <dbReference type="EMBL" id="MCL2892609.1"/>
    </source>
</evidence>
<dbReference type="CDD" id="cd01614">
    <property type="entry name" value="EutN_CcmL"/>
    <property type="match status" value="1"/>
</dbReference>
<name>A0ABT0MTT4_9GAMM</name>
<dbReference type="InterPro" id="IPR004992">
    <property type="entry name" value="EutN_CcmL"/>
</dbReference>
<dbReference type="PROSITE" id="PS51932">
    <property type="entry name" value="BMV"/>
    <property type="match status" value="1"/>
</dbReference>
<dbReference type="RefSeq" id="WP_249232072.1">
    <property type="nucleotide sequence ID" value="NZ_JAKPBZ010000108.1"/>
</dbReference>
<dbReference type="SUPFAM" id="SSF159133">
    <property type="entry name" value="EutN/CcmL-like"/>
    <property type="match status" value="1"/>
</dbReference>
<organism evidence="4 5">
    <name type="scientific">Brenneria tiliae</name>
    <dbReference type="NCBI Taxonomy" id="2914984"/>
    <lineage>
        <taxon>Bacteria</taxon>
        <taxon>Pseudomonadati</taxon>
        <taxon>Pseudomonadota</taxon>
        <taxon>Gammaproteobacteria</taxon>
        <taxon>Enterobacterales</taxon>
        <taxon>Pectobacteriaceae</taxon>
        <taxon>Brenneria</taxon>
    </lineage>
</organism>
<dbReference type="PANTHER" id="PTHR36539:SF1">
    <property type="entry name" value="BACTERIAL MICROCOMPARTMENT SHELL VERTEX PROTEIN EUTN"/>
    <property type="match status" value="1"/>
</dbReference>
<evidence type="ECO:0000256" key="1">
    <source>
        <dbReference type="ARBA" id="ARBA00023608"/>
    </source>
</evidence>
<keyword evidence="3" id="KW-1283">Bacterial microcompartment</keyword>
<evidence type="ECO:0000256" key="3">
    <source>
        <dbReference type="ARBA" id="ARBA00024446"/>
    </source>
</evidence>
<evidence type="ECO:0000313" key="5">
    <source>
        <dbReference type="Proteomes" id="UP001203069"/>
    </source>
</evidence>